<gene>
    <name evidence="1" type="ordered locus">TK0468</name>
</gene>
<dbReference type="KEGG" id="tko:TK0468"/>
<keyword evidence="2" id="KW-1185">Reference proteome</keyword>
<dbReference type="STRING" id="69014.TK0468"/>
<organism evidence="1 2">
    <name type="scientific">Thermococcus kodakarensis (strain ATCC BAA-918 / JCM 12380 / KOD1)</name>
    <name type="common">Pyrococcus kodakaraensis (strain KOD1)</name>
    <dbReference type="NCBI Taxonomy" id="69014"/>
    <lineage>
        <taxon>Archaea</taxon>
        <taxon>Methanobacteriati</taxon>
        <taxon>Methanobacteriota</taxon>
        <taxon>Thermococci</taxon>
        <taxon>Thermococcales</taxon>
        <taxon>Thermococcaceae</taxon>
        <taxon>Thermococcus</taxon>
    </lineage>
</organism>
<dbReference type="eggNOG" id="arCOG07084">
    <property type="taxonomic scope" value="Archaea"/>
</dbReference>
<sequence>MVSEGRFIGSDDLLFLVVNMVDVFELARRYHDELGVKEPSLATMAAEMFEDLGLQMADFLKQNGYSIVSTKFIDYDKSLVMEITKGDRSFEIILRKS</sequence>
<name>Q5JD55_THEKO</name>
<evidence type="ECO:0000313" key="1">
    <source>
        <dbReference type="EMBL" id="BAD84657.1"/>
    </source>
</evidence>
<dbReference type="Proteomes" id="UP000000536">
    <property type="component" value="Chromosome"/>
</dbReference>
<evidence type="ECO:0000313" key="2">
    <source>
        <dbReference type="Proteomes" id="UP000000536"/>
    </source>
</evidence>
<protein>
    <submittedName>
        <fullName evidence="1">Uncharacterized protein</fullName>
    </submittedName>
</protein>
<dbReference type="EnsemblBacteria" id="BAD84657">
    <property type="protein sequence ID" value="BAD84657"/>
    <property type="gene ID" value="TK0468"/>
</dbReference>
<reference evidence="1 2" key="1">
    <citation type="journal article" date="2005" name="Genome Res.">
        <title>Complete genome sequence of the hyperthermophilic archaeon Thermococcus kodakaraensis KOD1 and comparison with Pyrococcus genomes.</title>
        <authorList>
            <person name="Fukui T."/>
            <person name="Atomi H."/>
            <person name="Kanai T."/>
            <person name="Matsumi R."/>
            <person name="Fujiwara S."/>
            <person name="Imanaka T."/>
        </authorList>
    </citation>
    <scope>NUCLEOTIDE SEQUENCE [LARGE SCALE GENOMIC DNA]</scope>
    <source>
        <strain evidence="2">ATCC BAA-918 / JCM 12380 / KOD1</strain>
    </source>
</reference>
<accession>Q5JD55</accession>
<dbReference type="PATRIC" id="fig|69014.16.peg.460"/>
<proteinExistence type="predicted"/>
<dbReference type="InParanoid" id="Q5JD55"/>
<dbReference type="EMBL" id="AP006878">
    <property type="protein sequence ID" value="BAD84657.1"/>
    <property type="molecule type" value="Genomic_DNA"/>
</dbReference>
<dbReference type="AlphaFoldDB" id="Q5JD55"/>
<dbReference type="HOGENOM" id="CLU_2613813_0_0_2"/>